<evidence type="ECO:0000313" key="2">
    <source>
        <dbReference type="EMBL" id="NOT32862.1"/>
    </source>
</evidence>
<proteinExistence type="predicted"/>
<evidence type="ECO:0000256" key="1">
    <source>
        <dbReference type="PROSITE-ProRule" id="PRU00339"/>
    </source>
</evidence>
<feature type="repeat" description="TPR" evidence="1">
    <location>
        <begin position="37"/>
        <end position="70"/>
    </location>
</feature>
<dbReference type="Pfam" id="PF13432">
    <property type="entry name" value="TPR_16"/>
    <property type="match status" value="1"/>
</dbReference>
<dbReference type="PANTHER" id="PTHR44809:SF1">
    <property type="entry name" value="PROTEIN O-MANNOSYL-TRANSFERASE TMTC1"/>
    <property type="match status" value="1"/>
</dbReference>
<sequence length="159" mass="17505">MKRGGGPWFGILAATLLVVPSLSGCAHFVILHDPLSASEHSDLGVVYETQGELELAAREYHRALRLDSGDARTRVNLGNVEAARGRWRRAENAYRRALRDSTTNADAMNNLAIALLRQRRNLDEARSLAERALNGAGTRDSLYRATLDEIVTAAARKRP</sequence>
<keyword evidence="1" id="KW-0802">TPR repeat</keyword>
<dbReference type="EMBL" id="JABFRW010000019">
    <property type="protein sequence ID" value="NOT32862.1"/>
    <property type="molecule type" value="Genomic_DNA"/>
</dbReference>
<gene>
    <name evidence="2" type="ORF">HOP12_01695</name>
</gene>
<accession>A0A849SBW3</accession>
<reference evidence="2 3" key="1">
    <citation type="submission" date="2020-04" db="EMBL/GenBank/DDBJ databases">
        <title>Metagenomic profiling of ammonia- and methane-oxidizing microorganisms in a Dutch drinking water treatment plant.</title>
        <authorList>
            <person name="Poghosyan L."/>
            <person name="Leucker S."/>
        </authorList>
    </citation>
    <scope>NUCLEOTIDE SEQUENCE [LARGE SCALE GENOMIC DNA]</scope>
    <source>
        <strain evidence="2">S-RSF-IL-03</strain>
    </source>
</reference>
<protein>
    <submittedName>
        <fullName evidence="2">Tetratricopeptide repeat protein</fullName>
    </submittedName>
</protein>
<dbReference type="PROSITE" id="PS50005">
    <property type="entry name" value="TPR"/>
    <property type="match status" value="2"/>
</dbReference>
<dbReference type="SMART" id="SM00028">
    <property type="entry name" value="TPR"/>
    <property type="match status" value="2"/>
</dbReference>
<evidence type="ECO:0000313" key="3">
    <source>
        <dbReference type="Proteomes" id="UP000580839"/>
    </source>
</evidence>
<name>A0A849SBW3_UNCEI</name>
<feature type="repeat" description="TPR" evidence="1">
    <location>
        <begin position="71"/>
        <end position="104"/>
    </location>
</feature>
<comment type="caution">
    <text evidence="2">The sequence shown here is derived from an EMBL/GenBank/DDBJ whole genome shotgun (WGS) entry which is preliminary data.</text>
</comment>
<dbReference type="PROSITE" id="PS51257">
    <property type="entry name" value="PROKAR_LIPOPROTEIN"/>
    <property type="match status" value="1"/>
</dbReference>
<dbReference type="InterPro" id="IPR052943">
    <property type="entry name" value="TMTC_O-mannosyl-trnsfr"/>
</dbReference>
<dbReference type="SUPFAM" id="SSF48452">
    <property type="entry name" value="TPR-like"/>
    <property type="match status" value="1"/>
</dbReference>
<dbReference type="Gene3D" id="1.25.40.10">
    <property type="entry name" value="Tetratricopeptide repeat domain"/>
    <property type="match status" value="1"/>
</dbReference>
<dbReference type="InterPro" id="IPR011990">
    <property type="entry name" value="TPR-like_helical_dom_sf"/>
</dbReference>
<dbReference type="Proteomes" id="UP000580839">
    <property type="component" value="Unassembled WGS sequence"/>
</dbReference>
<dbReference type="InterPro" id="IPR019734">
    <property type="entry name" value="TPR_rpt"/>
</dbReference>
<dbReference type="AlphaFoldDB" id="A0A849SBW3"/>
<dbReference type="PANTHER" id="PTHR44809">
    <property type="match status" value="1"/>
</dbReference>
<organism evidence="2 3">
    <name type="scientific">Eiseniibacteriota bacterium</name>
    <dbReference type="NCBI Taxonomy" id="2212470"/>
    <lineage>
        <taxon>Bacteria</taxon>
        <taxon>Candidatus Eiseniibacteriota</taxon>
    </lineage>
</organism>